<gene>
    <name evidence="1" type="ORF">OUZ56_004338</name>
</gene>
<comment type="caution">
    <text evidence="1">The sequence shown here is derived from an EMBL/GenBank/DDBJ whole genome shotgun (WGS) entry which is preliminary data.</text>
</comment>
<evidence type="ECO:0000313" key="1">
    <source>
        <dbReference type="EMBL" id="KAK4002514.1"/>
    </source>
</evidence>
<accession>A0ABQ9YPM5</accession>
<dbReference type="Proteomes" id="UP001234178">
    <property type="component" value="Unassembled WGS sequence"/>
</dbReference>
<protein>
    <submittedName>
        <fullName evidence="1">Uncharacterized protein</fullName>
    </submittedName>
</protein>
<keyword evidence="2" id="KW-1185">Reference proteome</keyword>
<sequence length="129" mass="14806">MDSYSHSARLLVPCTVVAIVNEEISHKYIAGYRMAHSAIHHVDGGYERDDLQCTMRSRKLRVNIAGGMFKACKGLMWRYRQRLVLLEIIRAISGEIYSDLELDNLDKNRKESSIQIGHATFAIYIFDDN</sequence>
<proteinExistence type="predicted"/>
<organism evidence="1 2">
    <name type="scientific">Daphnia magna</name>
    <dbReference type="NCBI Taxonomy" id="35525"/>
    <lineage>
        <taxon>Eukaryota</taxon>
        <taxon>Metazoa</taxon>
        <taxon>Ecdysozoa</taxon>
        <taxon>Arthropoda</taxon>
        <taxon>Crustacea</taxon>
        <taxon>Branchiopoda</taxon>
        <taxon>Diplostraca</taxon>
        <taxon>Cladocera</taxon>
        <taxon>Anomopoda</taxon>
        <taxon>Daphniidae</taxon>
        <taxon>Daphnia</taxon>
    </lineage>
</organism>
<reference evidence="1 2" key="1">
    <citation type="journal article" date="2023" name="Nucleic Acids Res.">
        <title>The hologenome of Daphnia magna reveals possible DNA methylation and microbiome-mediated evolution of the host genome.</title>
        <authorList>
            <person name="Chaturvedi A."/>
            <person name="Li X."/>
            <person name="Dhandapani V."/>
            <person name="Marshall H."/>
            <person name="Kissane S."/>
            <person name="Cuenca-Cambronero M."/>
            <person name="Asole G."/>
            <person name="Calvet F."/>
            <person name="Ruiz-Romero M."/>
            <person name="Marangio P."/>
            <person name="Guigo R."/>
            <person name="Rago D."/>
            <person name="Mirbahai L."/>
            <person name="Eastwood N."/>
            <person name="Colbourne J.K."/>
            <person name="Zhou J."/>
            <person name="Mallon E."/>
            <person name="Orsini L."/>
        </authorList>
    </citation>
    <scope>NUCLEOTIDE SEQUENCE [LARGE SCALE GENOMIC DNA]</scope>
    <source>
        <strain evidence="1">LRV0_1</strain>
    </source>
</reference>
<name>A0ABQ9YPM5_9CRUS</name>
<dbReference type="EMBL" id="JAOYFB010000001">
    <property type="protein sequence ID" value="KAK4002514.1"/>
    <property type="molecule type" value="Genomic_DNA"/>
</dbReference>
<evidence type="ECO:0000313" key="2">
    <source>
        <dbReference type="Proteomes" id="UP001234178"/>
    </source>
</evidence>